<evidence type="ECO:0000313" key="3">
    <source>
        <dbReference type="EMBL" id="GAN82313.1"/>
    </source>
</evidence>
<dbReference type="Pfam" id="PF07693">
    <property type="entry name" value="KAP_NTPase"/>
    <property type="match status" value="1"/>
</dbReference>
<feature type="domain" description="KAP NTPase" evidence="2">
    <location>
        <begin position="22"/>
        <end position="389"/>
    </location>
</feature>
<protein>
    <recommendedName>
        <fullName evidence="2">KAP NTPase domain-containing protein</fullName>
    </recommendedName>
</protein>
<gene>
    <name evidence="3" type="ORF">Aam_331_028</name>
</gene>
<feature type="transmembrane region" description="Helical" evidence="1">
    <location>
        <begin position="175"/>
        <end position="194"/>
    </location>
</feature>
<dbReference type="Proteomes" id="UP000032668">
    <property type="component" value="Unassembled WGS sequence"/>
</dbReference>
<sequence>MPSILDKELDDRSGDAFGHQDFAIALRDLIEAPTNKPPFSIGLLGPWGTGKSSIKALYRRDLESDKAGAVGSRRTDRVHVITFNAWRFGGEQDLKRSLLREAFKQLGGDEATLRRALFEQVNKVTQDRRSLKEWFGEAFGQLAGSAIILLLLFVVAVITTWIFVLVTGLKDPHSIGAVFVAATVLTGWLGKTIVDLRIRSPAWFLPQTSVSFPATSAEEYERLLTDQIAKFKRGVGKKCERLVIFVDDLDRLSAPEMVAGLDAIRTFLELPFNTIENGFGVVFVISCDEDKIAEAIKRRNGFGSPDLPGAVFSRGDARRYLDRLFQFRLEIPQFPKLDMRDFALKKLKGIESVASDLKKQNVALEDIIDRLIHVDVQSPRNAIQLINAFIQSWWIGSVRERNGVGSSAAGALHKGAVTDHPLSLAALCVLRVDFPDFYDVVQNRPEIIHEFRQVIFGGKSPSELAPQARELLQEFLIAGQNGELTNEVRADHRKLRRYFSSLADLRWPVVLQPLLRLAEDPITRKFGDRAATVFDSLVSGDVEGVLEAFGRNLDDKPLADEDVVLLEDFGEALPLETETRRTNAARVFAALVDRIPQDRRRRILSPLIRQMAALKTVRMNIQPKRARQIVQGASADDRRDVAEKFVGDLLNSEPLDWRLATGGEPNLDEAVGAVRDTVELALEVKQSNDLPTGADVILRGWLLKREIRLGSASRTLPFTDLEGWVEGYSGILPGYLANDYSDQAIGEFEREKTAPTFTAAVLPKISSVFEGIATLGQDQREVLWSQLTRLVGVQPQAAAEAAWGDAARYSRLASPSKCRAFLIAFSTRLCKEIEDGENWPIDGAQGAIRFNDLGAEWCADIDAKTATEIEKLVLLWAKDASRQQFALRALDLLKGQAKESWDRIISVLSQLELSARPDGVSRYVGSNFGAIDTAGQNQLVTKMDALINTNAPDKNLVDGYNTLVKSMPDPVWSAAPLKDHLVRLLDRINAMHNNPDYLSQLLPITTGVFRFSVGGKVGQILTQLLANAVGTPNAYIAVHRSLKGVWPELSENIGNYNPEGIITRACQFIREQPGNAGVGDVYESVCDIAQRGLTSAGSNQGIAEITPIVWRMAPGIVAAMSSFVASILTTANVAEILTGTQAQNLEGGDLSGFLAVISNVFDKDKMHDTAKRVLASAPVPLLERPDGAFELWVSAGTECDPKFVIDLLADDSLNDEQRNRVLARIDNSALPGAPAAVEALLKDSTRPKTRSALVERLPQVIRACPSDIARSRLANHMIASLPSLSGNELHLVARNIGDLGGISALERDDKILGMLDGEQVDILTKVFPTSSRIRDAKKAVER</sequence>
<dbReference type="RefSeq" id="WP_048880757.1">
    <property type="nucleotide sequence ID" value="NZ_BAPR01000317.1"/>
</dbReference>
<comment type="caution">
    <text evidence="3">The sequence shown here is derived from an EMBL/GenBank/DDBJ whole genome shotgun (WGS) entry which is preliminary data.</text>
</comment>
<dbReference type="SUPFAM" id="SSF52540">
    <property type="entry name" value="P-loop containing nucleoside triphosphate hydrolases"/>
    <property type="match status" value="1"/>
</dbReference>
<evidence type="ECO:0000256" key="1">
    <source>
        <dbReference type="SAM" id="Phobius"/>
    </source>
</evidence>
<keyword evidence="1" id="KW-0812">Transmembrane</keyword>
<dbReference type="InterPro" id="IPR027417">
    <property type="entry name" value="P-loop_NTPase"/>
</dbReference>
<keyword evidence="1" id="KW-0472">Membrane</keyword>
<evidence type="ECO:0000313" key="4">
    <source>
        <dbReference type="Proteomes" id="UP000032668"/>
    </source>
</evidence>
<evidence type="ECO:0000259" key="2">
    <source>
        <dbReference type="Pfam" id="PF07693"/>
    </source>
</evidence>
<reference evidence="3 4" key="1">
    <citation type="submission" date="2012-11" db="EMBL/GenBank/DDBJ databases">
        <title>Whole genome sequence of Acidocella aminolytica 101 = DSM 11237.</title>
        <authorList>
            <person name="Azuma Y."/>
            <person name="Higashiura N."/>
            <person name="Hirakawa H."/>
            <person name="Matsushita K."/>
        </authorList>
    </citation>
    <scope>NUCLEOTIDE SEQUENCE [LARGE SCALE GENOMIC DNA]</scope>
    <source>
        <strain evidence="4">101 / DSM 11237</strain>
    </source>
</reference>
<dbReference type="STRING" id="1120923.SAMN02746095_03053"/>
<feature type="transmembrane region" description="Helical" evidence="1">
    <location>
        <begin position="138"/>
        <end position="163"/>
    </location>
</feature>
<accession>A0A0D6PM57</accession>
<name>A0A0D6PM57_9PROT</name>
<organism evidence="3 4">
    <name type="scientific">Acidocella aminolytica 101 = DSM 11237</name>
    <dbReference type="NCBI Taxonomy" id="1120923"/>
    <lineage>
        <taxon>Bacteria</taxon>
        <taxon>Pseudomonadati</taxon>
        <taxon>Pseudomonadota</taxon>
        <taxon>Alphaproteobacteria</taxon>
        <taxon>Acetobacterales</taxon>
        <taxon>Acidocellaceae</taxon>
        <taxon>Acidocella</taxon>
    </lineage>
</organism>
<dbReference type="EMBL" id="BANC01000312">
    <property type="protein sequence ID" value="GAN82313.1"/>
    <property type="molecule type" value="Genomic_DNA"/>
</dbReference>
<keyword evidence="4" id="KW-1185">Reference proteome</keyword>
<proteinExistence type="predicted"/>
<dbReference type="Gene3D" id="3.40.50.300">
    <property type="entry name" value="P-loop containing nucleotide triphosphate hydrolases"/>
    <property type="match status" value="1"/>
</dbReference>
<dbReference type="InterPro" id="IPR011646">
    <property type="entry name" value="KAP_P-loop"/>
</dbReference>
<keyword evidence="1" id="KW-1133">Transmembrane helix</keyword>